<dbReference type="Gene3D" id="3.40.50.1980">
    <property type="entry name" value="Nitrogenase molybdenum iron protein domain"/>
    <property type="match status" value="2"/>
</dbReference>
<dbReference type="InterPro" id="IPR050492">
    <property type="entry name" value="Bact_metal-bind_prot9"/>
</dbReference>
<accession>D6YSH2</accession>
<dbReference type="Pfam" id="PF01297">
    <property type="entry name" value="ZnuA"/>
    <property type="match status" value="1"/>
</dbReference>
<gene>
    <name evidence="7" type="ordered locus">wcw_1673</name>
</gene>
<comment type="subcellular location">
    <subcellularLocation>
        <location evidence="1">Cell envelope</location>
    </subcellularLocation>
</comment>
<dbReference type="PRINTS" id="PR00691">
    <property type="entry name" value="ADHESINB"/>
</dbReference>
<reference evidence="7 8" key="1">
    <citation type="journal article" date="2010" name="PLoS ONE">
        <title>The Waddlia genome: a window into chlamydial biology.</title>
        <authorList>
            <person name="Bertelli C."/>
            <person name="Collyn F."/>
            <person name="Croxatto A."/>
            <person name="Ruckert C."/>
            <person name="Polkinghorne A."/>
            <person name="Kebbi-Beghdadi C."/>
            <person name="Goesmann A."/>
            <person name="Vaughan L."/>
            <person name="Greub G."/>
        </authorList>
    </citation>
    <scope>NUCLEOTIDE SEQUENCE [LARGE SCALE GENOMIC DNA]</scope>
    <source>
        <strain evidence="8">ATCC VR-1470 / WSU 86-1044</strain>
    </source>
</reference>
<dbReference type="eggNOG" id="COG0803">
    <property type="taxonomic scope" value="Bacteria"/>
</dbReference>
<keyword evidence="4" id="KW-0479">Metal-binding</keyword>
<dbReference type="GO" id="GO:0046872">
    <property type="term" value="F:metal ion binding"/>
    <property type="evidence" value="ECO:0007669"/>
    <property type="project" value="UniProtKB-KW"/>
</dbReference>
<protein>
    <submittedName>
        <fullName evidence="7">ABC-type transporter, substrate-binding lipoprotein</fullName>
    </submittedName>
</protein>
<sequence length="327" mass="36596">MKKIILLLLCLCLGCSTQPSELSIWLKPNGKIKILSTIGMIEDLVKQVGGDRVDTLTLVKGELDPHSYQLVKGDDEKLAYADIVFYNGLGLEHSPSLRQSLESHPKAYGLGDWILAHDPSLILTYNGTVDPHIWMDASLWAQTIIKIVEVLSENDPEHAKDYQSRGEALYRELIDAHFELQHLMQEVPSKKRYLVTSHDAFNYFARAYLAADREIEDGSWQKRFAAPEGLAPESQLSAADIRLILDHMKKYKIRVIFPESNVSRASIRKLKDAGNEEGLNLEIAPGPLYGDAMGPPGSSGDTYLKMLVHNVRLIAKYLNKNGEDNEG</sequence>
<dbReference type="PANTHER" id="PTHR42953">
    <property type="entry name" value="HIGH-AFFINITY ZINC UPTAKE SYSTEM PROTEIN ZNUA-RELATED"/>
    <property type="match status" value="1"/>
</dbReference>
<evidence type="ECO:0000313" key="8">
    <source>
        <dbReference type="Proteomes" id="UP000001505"/>
    </source>
</evidence>
<evidence type="ECO:0000256" key="5">
    <source>
        <dbReference type="ARBA" id="ARBA00022729"/>
    </source>
</evidence>
<evidence type="ECO:0000256" key="1">
    <source>
        <dbReference type="ARBA" id="ARBA00004196"/>
    </source>
</evidence>
<dbReference type="RefSeq" id="WP_013182722.1">
    <property type="nucleotide sequence ID" value="NC_014225.1"/>
</dbReference>
<dbReference type="InterPro" id="IPR006128">
    <property type="entry name" value="Lipoprotein_PsaA-like"/>
</dbReference>
<dbReference type="InterPro" id="IPR006129">
    <property type="entry name" value="AdhesinB"/>
</dbReference>
<dbReference type="GO" id="GO:0030001">
    <property type="term" value="P:metal ion transport"/>
    <property type="evidence" value="ECO:0007669"/>
    <property type="project" value="InterPro"/>
</dbReference>
<dbReference type="KEGG" id="wch:wcw_1673"/>
<dbReference type="GO" id="GO:0007155">
    <property type="term" value="P:cell adhesion"/>
    <property type="evidence" value="ECO:0007669"/>
    <property type="project" value="InterPro"/>
</dbReference>
<dbReference type="EMBL" id="CP001928">
    <property type="protein sequence ID" value="ADI39017.1"/>
    <property type="molecule type" value="Genomic_DNA"/>
</dbReference>
<dbReference type="STRING" id="716544.wcw_1673"/>
<dbReference type="PRINTS" id="PR00690">
    <property type="entry name" value="ADHESNFAMILY"/>
</dbReference>
<dbReference type="HOGENOM" id="CLU_016838_1_1_0"/>
<dbReference type="OrthoDB" id="9793396at2"/>
<dbReference type="SUPFAM" id="SSF53807">
    <property type="entry name" value="Helical backbone' metal receptor"/>
    <property type="match status" value="1"/>
</dbReference>
<evidence type="ECO:0000256" key="2">
    <source>
        <dbReference type="ARBA" id="ARBA00011028"/>
    </source>
</evidence>
<organism evidence="7 8">
    <name type="scientific">Waddlia chondrophila (strain ATCC VR-1470 / WSU 86-1044)</name>
    <dbReference type="NCBI Taxonomy" id="716544"/>
    <lineage>
        <taxon>Bacteria</taxon>
        <taxon>Pseudomonadati</taxon>
        <taxon>Chlamydiota</taxon>
        <taxon>Chlamydiia</taxon>
        <taxon>Parachlamydiales</taxon>
        <taxon>Waddliaceae</taxon>
        <taxon>Waddlia</taxon>
    </lineage>
</organism>
<name>D6YSH2_WADCW</name>
<keyword evidence="5" id="KW-0732">Signal</keyword>
<dbReference type="GO" id="GO:0030313">
    <property type="term" value="C:cell envelope"/>
    <property type="evidence" value="ECO:0007669"/>
    <property type="project" value="UniProtKB-SubCell"/>
</dbReference>
<evidence type="ECO:0000256" key="3">
    <source>
        <dbReference type="ARBA" id="ARBA00022448"/>
    </source>
</evidence>
<evidence type="ECO:0000256" key="4">
    <source>
        <dbReference type="ARBA" id="ARBA00022723"/>
    </source>
</evidence>
<keyword evidence="8" id="KW-1185">Reference proteome</keyword>
<proteinExistence type="inferred from homology"/>
<dbReference type="AlphaFoldDB" id="D6YSH2"/>
<keyword evidence="7" id="KW-0449">Lipoprotein</keyword>
<dbReference type="InterPro" id="IPR006127">
    <property type="entry name" value="ZnuA-like"/>
</dbReference>
<dbReference type="Proteomes" id="UP000001505">
    <property type="component" value="Chromosome"/>
</dbReference>
<dbReference type="PANTHER" id="PTHR42953:SF1">
    <property type="entry name" value="METAL-BINDING PROTEIN HI_0362-RELATED"/>
    <property type="match status" value="1"/>
</dbReference>
<evidence type="ECO:0000313" key="7">
    <source>
        <dbReference type="EMBL" id="ADI39017.1"/>
    </source>
</evidence>
<comment type="similarity">
    <text evidence="2 6">Belongs to the bacterial solute-binding protein 9 family.</text>
</comment>
<keyword evidence="3 6" id="KW-0813">Transport</keyword>
<evidence type="ECO:0000256" key="6">
    <source>
        <dbReference type="RuleBase" id="RU003512"/>
    </source>
</evidence>